<dbReference type="Gene3D" id="2.60.40.10">
    <property type="entry name" value="Immunoglobulins"/>
    <property type="match status" value="2"/>
</dbReference>
<sequence>VGTGSYHQQYKSRLTVDYLTLGGTRKSTVSLNPPWNRILLGESVTLICNKDEPLEGNSTEWIHNNTTLNVTTMSLDIVNAKSQNTGEYRCRNKKFSLSEPVYLEVSSDWLLLQASAQLLIEGKSLLIKCHSWKNWEVYKVIYYKDGKPLKYWYENHNISIANVTTEDSGSYYCEGAFYRKPGSIRYTSDPFNITVKRDPQSKYYRLQFLLPLLVAILFVVDTGLFISTQQQLTFLLKVKKTRKGRKLMDPHPKPDPRKN</sequence>
<dbReference type="PROSITE" id="PS50835">
    <property type="entry name" value="IG_LIKE"/>
    <property type="match status" value="2"/>
</dbReference>
<dbReference type="SUPFAM" id="SSF48726">
    <property type="entry name" value="Immunoglobulin"/>
    <property type="match status" value="2"/>
</dbReference>
<keyword evidence="2" id="KW-1015">Disulfide bond</keyword>
<evidence type="ECO:0000256" key="2">
    <source>
        <dbReference type="ARBA" id="ARBA00023157"/>
    </source>
</evidence>
<gene>
    <name evidence="5" type="ORF">HPG69_002730</name>
</gene>
<keyword evidence="6" id="KW-1185">Reference proteome</keyword>
<dbReference type="InterPro" id="IPR003599">
    <property type="entry name" value="Ig_sub"/>
</dbReference>
<dbReference type="GO" id="GO:0009897">
    <property type="term" value="C:external side of plasma membrane"/>
    <property type="evidence" value="ECO:0007669"/>
    <property type="project" value="TreeGrafter"/>
</dbReference>
<dbReference type="InterPro" id="IPR036179">
    <property type="entry name" value="Ig-like_dom_sf"/>
</dbReference>
<organism evidence="5 6">
    <name type="scientific">Diceros bicornis minor</name>
    <name type="common">South-central black rhinoceros</name>
    <dbReference type="NCBI Taxonomy" id="77932"/>
    <lineage>
        <taxon>Eukaryota</taxon>
        <taxon>Metazoa</taxon>
        <taxon>Chordata</taxon>
        <taxon>Craniata</taxon>
        <taxon>Vertebrata</taxon>
        <taxon>Euteleostomi</taxon>
        <taxon>Mammalia</taxon>
        <taxon>Eutheria</taxon>
        <taxon>Laurasiatheria</taxon>
        <taxon>Perissodactyla</taxon>
        <taxon>Rhinocerotidae</taxon>
        <taxon>Diceros</taxon>
    </lineage>
</organism>
<dbReference type="Pfam" id="PF13895">
    <property type="entry name" value="Ig_2"/>
    <property type="match status" value="1"/>
</dbReference>
<dbReference type="InterPro" id="IPR050488">
    <property type="entry name" value="Ig_Fc_receptor"/>
</dbReference>
<feature type="domain" description="Ig-like" evidence="4">
    <location>
        <begin position="27"/>
        <end position="106"/>
    </location>
</feature>
<feature type="non-terminal residue" evidence="5">
    <location>
        <position position="259"/>
    </location>
</feature>
<keyword evidence="1" id="KW-0732">Signal</keyword>
<feature type="transmembrane region" description="Helical" evidence="3">
    <location>
        <begin position="206"/>
        <end position="226"/>
    </location>
</feature>
<evidence type="ECO:0000313" key="6">
    <source>
        <dbReference type="Proteomes" id="UP000551758"/>
    </source>
</evidence>
<dbReference type="SMART" id="SM00408">
    <property type="entry name" value="IGc2"/>
    <property type="match status" value="2"/>
</dbReference>
<dbReference type="GO" id="GO:0019863">
    <property type="term" value="F:IgE binding"/>
    <property type="evidence" value="ECO:0007669"/>
    <property type="project" value="TreeGrafter"/>
</dbReference>
<dbReference type="InterPro" id="IPR003598">
    <property type="entry name" value="Ig_sub2"/>
</dbReference>
<evidence type="ECO:0000256" key="3">
    <source>
        <dbReference type="SAM" id="Phobius"/>
    </source>
</evidence>
<evidence type="ECO:0000313" key="5">
    <source>
        <dbReference type="EMBL" id="KAF5928956.1"/>
    </source>
</evidence>
<dbReference type="PANTHER" id="PTHR11481:SF12">
    <property type="entry name" value="HIGH AFFINITY IMMUNOGLOBULIN EPSILON RECEPTOR SUBUNIT ALPHA"/>
    <property type="match status" value="1"/>
</dbReference>
<keyword evidence="3" id="KW-0812">Transmembrane</keyword>
<keyword evidence="3" id="KW-1133">Transmembrane helix</keyword>
<name>A0A7J7FMN4_DICBM</name>
<dbReference type="FunFam" id="2.60.40.10:FF:000217">
    <property type="entry name" value="High affinity immunoglobulin gamma Fc receptor I"/>
    <property type="match status" value="1"/>
</dbReference>
<dbReference type="SMART" id="SM00409">
    <property type="entry name" value="IG"/>
    <property type="match status" value="2"/>
</dbReference>
<protein>
    <recommendedName>
        <fullName evidence="4">Ig-like domain-containing protein</fullName>
    </recommendedName>
</protein>
<dbReference type="AlphaFoldDB" id="A0A7J7FMN4"/>
<evidence type="ECO:0000259" key="4">
    <source>
        <dbReference type="PROSITE" id="PS50835"/>
    </source>
</evidence>
<dbReference type="PANTHER" id="PTHR11481">
    <property type="entry name" value="IMMUNOGLOBULIN FC RECEPTOR"/>
    <property type="match status" value="1"/>
</dbReference>
<dbReference type="Proteomes" id="UP000551758">
    <property type="component" value="Unassembled WGS sequence"/>
</dbReference>
<accession>A0A7J7FMN4</accession>
<evidence type="ECO:0000256" key="1">
    <source>
        <dbReference type="ARBA" id="ARBA00022729"/>
    </source>
</evidence>
<dbReference type="GO" id="GO:0019768">
    <property type="term" value="F:high-affinity IgE receptor activity"/>
    <property type="evidence" value="ECO:0007669"/>
    <property type="project" value="TreeGrafter"/>
</dbReference>
<dbReference type="GO" id="GO:0016064">
    <property type="term" value="P:immunoglobulin mediated immune response"/>
    <property type="evidence" value="ECO:0007669"/>
    <property type="project" value="TreeGrafter"/>
</dbReference>
<feature type="domain" description="Ig-like" evidence="4">
    <location>
        <begin position="121"/>
        <end position="173"/>
    </location>
</feature>
<dbReference type="InterPro" id="IPR007110">
    <property type="entry name" value="Ig-like_dom"/>
</dbReference>
<dbReference type="InterPro" id="IPR013783">
    <property type="entry name" value="Ig-like_fold"/>
</dbReference>
<comment type="caution">
    <text evidence="5">The sequence shown here is derived from an EMBL/GenBank/DDBJ whole genome shotgun (WGS) entry which is preliminary data.</text>
</comment>
<dbReference type="EMBL" id="JACDTQ010000157">
    <property type="protein sequence ID" value="KAF5928956.1"/>
    <property type="molecule type" value="Genomic_DNA"/>
</dbReference>
<keyword evidence="3" id="KW-0472">Membrane</keyword>
<reference evidence="5 6" key="1">
    <citation type="journal article" date="2020" name="Mol. Biol. Evol.">
        <title>Interspecific Gene Flow and the Evolution of Specialization in Black and White Rhinoceros.</title>
        <authorList>
            <person name="Moodley Y."/>
            <person name="Westbury M.V."/>
            <person name="Russo I.M."/>
            <person name="Gopalakrishnan S."/>
            <person name="Rakotoarivelo A."/>
            <person name="Olsen R.A."/>
            <person name="Prost S."/>
            <person name="Tunstall T."/>
            <person name="Ryder O.A."/>
            <person name="Dalen L."/>
            <person name="Bruford M.W."/>
        </authorList>
    </citation>
    <scope>NUCLEOTIDE SEQUENCE [LARGE SCALE GENOMIC DNA]</scope>
    <source>
        <strain evidence="5">SBR-YM</strain>
        <tissue evidence="5">Skin</tissue>
    </source>
</reference>
<proteinExistence type="predicted"/>